<dbReference type="InterPro" id="IPR008964">
    <property type="entry name" value="Invasin/intimin_cell_adhesion"/>
</dbReference>
<keyword evidence="1" id="KW-0732">Signal</keyword>
<feature type="domain" description="Bacterial Ig-like" evidence="2">
    <location>
        <begin position="979"/>
        <end position="1067"/>
    </location>
</feature>
<dbReference type="InterPro" id="IPR032109">
    <property type="entry name" value="Big_3_5"/>
</dbReference>
<feature type="domain" description="Bacterial Ig-like" evidence="2">
    <location>
        <begin position="681"/>
        <end position="769"/>
    </location>
</feature>
<dbReference type="OrthoDB" id="3801057at2"/>
<reference evidence="3 4" key="1">
    <citation type="submission" date="2019-06" db="EMBL/GenBank/DDBJ databases">
        <title>Aeromicrobium sp. nov., isolated from a maize field.</title>
        <authorList>
            <person name="Lin S.-Y."/>
            <person name="Tsai C.-F."/>
            <person name="Young C.-C."/>
        </authorList>
    </citation>
    <scope>NUCLEOTIDE SEQUENCE [LARGE SCALE GENOMIC DNA]</scope>
    <source>
        <strain evidence="3 4">CC-CFT486</strain>
    </source>
</reference>
<dbReference type="Pfam" id="PF16640">
    <property type="entry name" value="Big_3_5"/>
    <property type="match status" value="7"/>
</dbReference>
<feature type="domain" description="Bacterial Ig-like" evidence="2">
    <location>
        <begin position="487"/>
        <end position="573"/>
    </location>
</feature>
<dbReference type="Proteomes" id="UP000321571">
    <property type="component" value="Unassembled WGS sequence"/>
</dbReference>
<dbReference type="GO" id="GO:0005975">
    <property type="term" value="P:carbohydrate metabolic process"/>
    <property type="evidence" value="ECO:0007669"/>
    <property type="project" value="UniProtKB-ARBA"/>
</dbReference>
<sequence>MASLALLAGALVVAEGPAANAAQAPGNDVAAWSTGWSWTYQTTFKYVDAESGTDATINENVTYTVGGSTTFNGQDAYQLNINGSITGGSGKAVIEGTGTVNLSSFSGSVSGTRIVRKSDLALLQENQHQTAHATAKYSIFSIGVDAVIDLQLTPSPGWRTRDFPLNAGDSWQNDEGITYHGGFSYSSSLADGNEPFDGSFDFDGTSTVTNETISVPAGSLATNKVHAQAATEDGTAVDDIWWSAARMNDAKEHLQLPLDGATLTIDRNLSSSSTPAPSSPMTLLASPSLTCAGGEVAISGKVGNASGVPVAIYLDKSPINTSQRIAANTTTGANGNFSTTVTAPVESDGFAKNGARGSWGVYASSGTSNAATTIVVTPKDCTTLDYTGVTSAPRSTNAAVSAKLTNLGGGSASGRTITFSLDGGASVNAVTNASGVATASLPTGATARSTTVRASYAGSSTIEAANAAAAFTVGKVDTITAVSPSLPSVEANEPVTFTADVTPGQSGVGDADGTVQFKIDGNNFGAAVPLSGGSATSAAFSTGDIGQHDVQAVYSGSAGFNGSSSATTIFEVTTPRAPTTTTASVSPSTSVFGQTVTLSADVSPNGGGATPTGSVTFKRGATTIGHADLDASGHATLDTGSLAVGSGTITAVYGGDGTYKSSTSTPQSAVVNKASSVVALQSSQSPTMTGEAVDFSATVGAVAPGAGTPTGTVQLQVDGSDVGSPVALVGGVASFDPVTSLGAGPHTVKAVYSGSGSFLGDDDSITQTVEKAATSTSVITSPSTSNEGSNVTVTAAVTASSPGSGTPTGTVSFTADGESIGAAAIDGDGLASISIDSLTPGDHEIKATYGGSSDYTGSASDTVTHSVIEGAAIIGTSVDLSSTENPTTYGKLIRFTAHVSAQDGSSPTGSVQFSVDGTNIGGPVAINGDGEAQSAQLNAPEPGDHTVIATFLPDAGYSGNGAIFTQTVTDADVDLALASSDPSSDYGQAVHFTAHVTSAQAGTASPTGYVQFSVDGVALGDAVEINSGGTAVSPSIDDLAPGDHAVTALYSGDEHFLSDSTALTQEVQKVGTTTTLTASPASSTYGDAVTLTATVSPAQSSAGTPVGSVEFIDGSTSLGTVAVDANGKATLTRSDIGAGSHSVKAVYSGSPVFAASTSAAKTLSIAKRATSISADPAVVKLLPLGLPLGQLKVKVSSTLGPLAGVPVVFTIGNNVAGTVTTDVNGVAQLSATSQLVQLILHGGYDVTFAGNANFQGSSAHGAILR</sequence>
<proteinExistence type="predicted"/>
<feature type="chain" id="PRO_5022810074" evidence="1">
    <location>
        <begin position="22"/>
        <end position="1265"/>
    </location>
</feature>
<evidence type="ECO:0000313" key="3">
    <source>
        <dbReference type="EMBL" id="TXL57420.1"/>
    </source>
</evidence>
<protein>
    <submittedName>
        <fullName evidence="3">Ig-like domain repeat protein</fullName>
    </submittedName>
</protein>
<dbReference type="EMBL" id="VDUX01000007">
    <property type="protein sequence ID" value="TXL57420.1"/>
    <property type="molecule type" value="Genomic_DNA"/>
</dbReference>
<gene>
    <name evidence="3" type="ORF">FHP06_13645</name>
</gene>
<dbReference type="SUPFAM" id="SSF49373">
    <property type="entry name" value="Invasin/intimin cell-adhesion fragments"/>
    <property type="match status" value="1"/>
</dbReference>
<keyword evidence="4" id="KW-1185">Reference proteome</keyword>
<feature type="domain" description="Bacterial Ig-like" evidence="2">
    <location>
        <begin position="585"/>
        <end position="672"/>
    </location>
</feature>
<dbReference type="RefSeq" id="WP_147687353.1">
    <property type="nucleotide sequence ID" value="NZ_VDUX01000007.1"/>
</dbReference>
<organism evidence="3 4">
    <name type="scientific">Aeromicrobium terrae</name>
    <dbReference type="NCBI Taxonomy" id="2498846"/>
    <lineage>
        <taxon>Bacteria</taxon>
        <taxon>Bacillati</taxon>
        <taxon>Actinomycetota</taxon>
        <taxon>Actinomycetes</taxon>
        <taxon>Propionibacteriales</taxon>
        <taxon>Nocardioidaceae</taxon>
        <taxon>Aeromicrobium</taxon>
    </lineage>
</organism>
<evidence type="ECO:0000313" key="4">
    <source>
        <dbReference type="Proteomes" id="UP000321571"/>
    </source>
</evidence>
<evidence type="ECO:0000256" key="1">
    <source>
        <dbReference type="SAM" id="SignalP"/>
    </source>
</evidence>
<feature type="domain" description="Bacterial Ig-like" evidence="2">
    <location>
        <begin position="1076"/>
        <end position="1165"/>
    </location>
</feature>
<feature type="signal peptide" evidence="1">
    <location>
        <begin position="1"/>
        <end position="21"/>
    </location>
</feature>
<name>A0A5C8NFQ2_9ACTN</name>
<comment type="caution">
    <text evidence="3">The sequence shown here is derived from an EMBL/GenBank/DDBJ whole genome shotgun (WGS) entry which is preliminary data.</text>
</comment>
<dbReference type="AlphaFoldDB" id="A0A5C8NFQ2"/>
<dbReference type="InterPro" id="IPR013783">
    <property type="entry name" value="Ig-like_fold"/>
</dbReference>
<evidence type="ECO:0000259" key="2">
    <source>
        <dbReference type="Pfam" id="PF16640"/>
    </source>
</evidence>
<feature type="domain" description="Bacterial Ig-like" evidence="2">
    <location>
        <begin position="780"/>
        <end position="867"/>
    </location>
</feature>
<feature type="domain" description="Bacterial Ig-like" evidence="2">
    <location>
        <begin position="880"/>
        <end position="969"/>
    </location>
</feature>
<dbReference type="Gene3D" id="2.60.40.10">
    <property type="entry name" value="Immunoglobulins"/>
    <property type="match status" value="8"/>
</dbReference>
<accession>A0A5C8NFQ2</accession>